<reference evidence="1 2" key="1">
    <citation type="submission" date="2016-12" db="EMBL/GenBank/DDBJ databases">
        <authorList>
            <person name="Song W.-J."/>
            <person name="Kurnit D.M."/>
        </authorList>
    </citation>
    <scope>NUCLEOTIDE SEQUENCE [LARGE SCALE GENOMIC DNA]</scope>
    <source>
        <strain evidence="1 2">DSM 30827</strain>
    </source>
</reference>
<dbReference type="InterPro" id="IPR012338">
    <property type="entry name" value="Beta-lactam/transpept-like"/>
</dbReference>
<dbReference type="SUPFAM" id="SSF56601">
    <property type="entry name" value="beta-lactamase/transpeptidase-like"/>
    <property type="match status" value="1"/>
</dbReference>
<dbReference type="Gene3D" id="3.40.710.10">
    <property type="entry name" value="DD-peptidase/beta-lactamase superfamily"/>
    <property type="match status" value="1"/>
</dbReference>
<dbReference type="RefSeq" id="WP_095659520.1">
    <property type="nucleotide sequence ID" value="NZ_CP019688.1"/>
</dbReference>
<dbReference type="Proteomes" id="UP000217209">
    <property type="component" value="Chromosome"/>
</dbReference>
<evidence type="ECO:0008006" key="3">
    <source>
        <dbReference type="Google" id="ProtNLM"/>
    </source>
</evidence>
<protein>
    <recommendedName>
        <fullName evidence="3">Beta-lactamase</fullName>
    </recommendedName>
</protein>
<accession>A0A1Q2HVB0</accession>
<evidence type="ECO:0000313" key="2">
    <source>
        <dbReference type="Proteomes" id="UP000217209"/>
    </source>
</evidence>
<sequence>MSSRIAAALLAAGLVWPAMPALYDVPVLGPAIAQAYYQLPKEIQGRISPNVRAQILPPALPEPNAAGPSYPGGNDHRANQAVLDQLVAEVGARHSGSVAISVAGVHGQYTAGDDRPVLAFSTMKVPLAIVALRQDAGLYPDAEAAVTRSDNEATWRMEEVVPATAVADVIAQAGSRTTNSAGWRMGTQWTTSDQAQFASGLRCVEGHEPVLDMMGRIVPEQRWGLGRIEGARFKGGWNFHEDGHVARQFGLIPGPNGDVAVAITAYSPDGYVGSYRMLDELADGLAKLTPQLPTSRC</sequence>
<dbReference type="KEGG" id="cgv:CGLAU_03715"/>
<organism evidence="1 2">
    <name type="scientific">Corynebacterium glaucum</name>
    <dbReference type="NCBI Taxonomy" id="187491"/>
    <lineage>
        <taxon>Bacteria</taxon>
        <taxon>Bacillati</taxon>
        <taxon>Actinomycetota</taxon>
        <taxon>Actinomycetes</taxon>
        <taxon>Mycobacteriales</taxon>
        <taxon>Corynebacteriaceae</taxon>
        <taxon>Corynebacterium</taxon>
    </lineage>
</organism>
<name>A0A1Q2HVB0_9CORY</name>
<proteinExistence type="predicted"/>
<keyword evidence="2" id="KW-1185">Reference proteome</keyword>
<dbReference type="AlphaFoldDB" id="A0A1Q2HVB0"/>
<dbReference type="EMBL" id="CP019688">
    <property type="protein sequence ID" value="AQQ14720.1"/>
    <property type="molecule type" value="Genomic_DNA"/>
</dbReference>
<dbReference type="OrthoDB" id="3729831at2"/>
<gene>
    <name evidence="1" type="ORF">CGLAU_03715</name>
</gene>
<evidence type="ECO:0000313" key="1">
    <source>
        <dbReference type="EMBL" id="AQQ14720.1"/>
    </source>
</evidence>